<dbReference type="Proteomes" id="UP000030652">
    <property type="component" value="Unassembled WGS sequence"/>
</dbReference>
<accession>A0A0B0EKL7</accession>
<gene>
    <name evidence="1" type="ORF">SCABRO_00644</name>
</gene>
<name>A0A0B0EKL7_9BACT</name>
<evidence type="ECO:0000313" key="2">
    <source>
        <dbReference type="Proteomes" id="UP000030652"/>
    </source>
</evidence>
<proteinExistence type="predicted"/>
<dbReference type="AlphaFoldDB" id="A0A0B0EKL7"/>
<reference evidence="1 2" key="1">
    <citation type="submission" date="2014-10" db="EMBL/GenBank/DDBJ databases">
        <title>Draft genome of anammox bacterium scalindua brodae, obtained using differential coverage binning of sequence data from two enrichment reactors.</title>
        <authorList>
            <person name="Speth D.R."/>
            <person name="Russ L."/>
            <person name="Kartal B."/>
            <person name="Op den Camp H.J."/>
            <person name="Dutilh B.E."/>
            <person name="Jetten M.S."/>
        </authorList>
    </citation>
    <scope>NUCLEOTIDE SEQUENCE [LARGE SCALE GENOMIC DNA]</scope>
    <source>
        <strain evidence="1">RU1</strain>
    </source>
</reference>
<evidence type="ECO:0000313" key="1">
    <source>
        <dbReference type="EMBL" id="KHE93602.1"/>
    </source>
</evidence>
<sequence length="47" mass="5423">MRKTVAICITLFLSTYRKSSNLVYFSIISLPQNTLFNMTPETTNLNH</sequence>
<protein>
    <submittedName>
        <fullName evidence="1">Uncharacterized protein</fullName>
    </submittedName>
</protein>
<organism evidence="1 2">
    <name type="scientific">Candidatus Scalindua brodae</name>
    <dbReference type="NCBI Taxonomy" id="237368"/>
    <lineage>
        <taxon>Bacteria</taxon>
        <taxon>Pseudomonadati</taxon>
        <taxon>Planctomycetota</taxon>
        <taxon>Candidatus Brocadiia</taxon>
        <taxon>Candidatus Brocadiales</taxon>
        <taxon>Candidatus Scalinduaceae</taxon>
        <taxon>Candidatus Scalindua</taxon>
    </lineage>
</organism>
<dbReference type="EMBL" id="JRYO01000046">
    <property type="protein sequence ID" value="KHE93602.1"/>
    <property type="molecule type" value="Genomic_DNA"/>
</dbReference>
<comment type="caution">
    <text evidence="1">The sequence shown here is derived from an EMBL/GenBank/DDBJ whole genome shotgun (WGS) entry which is preliminary data.</text>
</comment>